<dbReference type="EMBL" id="CP063356">
    <property type="protein sequence ID" value="QOY37082.1"/>
    <property type="molecule type" value="Genomic_DNA"/>
</dbReference>
<evidence type="ECO:0000313" key="2">
    <source>
        <dbReference type="EMBL" id="QOY37082.1"/>
    </source>
</evidence>
<evidence type="ECO:0000313" key="3">
    <source>
        <dbReference type="Proteomes" id="UP000180175"/>
    </source>
</evidence>
<reference evidence="2 3" key="2">
    <citation type="journal article" date="2017" name="Genome Announc.">
        <title>Draft Genome Sequences of Four Alkaliphilic Bacteria Belonging to the Anaerobacillus Genus.</title>
        <authorList>
            <person name="Bassil N.M."/>
            <person name="Lloyd J.R."/>
        </authorList>
    </citation>
    <scope>NUCLEOTIDE SEQUENCE [LARGE SCALE GENOMIC DNA]</scope>
    <source>
        <strain evidence="2 3">NB2006</strain>
    </source>
</reference>
<reference evidence="2 3" key="3">
    <citation type="journal article" date="2019" name="Int. J. Syst. Evol. Microbiol.">
        <title>Anaerobacillus isosaccharinicus sp. nov., an alkaliphilic bacterium which degrades isosaccharinic acid.</title>
        <authorList>
            <person name="Bassil N.M."/>
            <person name="Lloyd J.R."/>
        </authorList>
    </citation>
    <scope>NUCLEOTIDE SEQUENCE [LARGE SCALE GENOMIC DNA]</scope>
    <source>
        <strain evidence="2 3">NB2006</strain>
    </source>
</reference>
<evidence type="ECO:0000313" key="1">
    <source>
        <dbReference type="EMBL" id="OIJ20981.1"/>
    </source>
</evidence>
<accession>A0A1S2M8I1</accession>
<reference evidence="1 3" key="1">
    <citation type="submission" date="2016-10" db="EMBL/GenBank/DDBJ databases">
        <title>Draft genome sequences of four alkaliphilic bacteria belonging to the Anaerobacillus genus.</title>
        <authorList>
            <person name="Bassil N.M."/>
            <person name="Lloyd J.R."/>
        </authorList>
    </citation>
    <scope>NUCLEOTIDE SEQUENCE [LARGE SCALE GENOMIC DNA]</scope>
    <source>
        <strain evidence="1 3">NB2006</strain>
    </source>
</reference>
<reference evidence="2" key="4">
    <citation type="submission" date="2020-10" db="EMBL/GenBank/DDBJ databases">
        <authorList>
            <person name="Bassil N.M."/>
            <person name="Lloyd J.R."/>
        </authorList>
    </citation>
    <scope>NUCLEOTIDE SEQUENCE</scope>
    <source>
        <strain evidence="2">NB2006</strain>
    </source>
</reference>
<dbReference type="AlphaFoldDB" id="A0A1S2M8I1"/>
<dbReference type="KEGG" id="aia:AWH56_005420"/>
<dbReference type="EMBL" id="LQXD01000061">
    <property type="protein sequence ID" value="OIJ20981.1"/>
    <property type="molecule type" value="Genomic_DNA"/>
</dbReference>
<organism evidence="1 3">
    <name type="scientific">Anaerobacillus isosaccharinicus</name>
    <dbReference type="NCBI Taxonomy" id="1532552"/>
    <lineage>
        <taxon>Bacteria</taxon>
        <taxon>Bacillati</taxon>
        <taxon>Bacillota</taxon>
        <taxon>Bacilli</taxon>
        <taxon>Bacillales</taxon>
        <taxon>Bacillaceae</taxon>
        <taxon>Anaerobacillus</taxon>
    </lineage>
</organism>
<dbReference type="OrthoDB" id="2889651at2"/>
<dbReference type="Proteomes" id="UP000180175">
    <property type="component" value="Chromosome"/>
</dbReference>
<keyword evidence="3" id="KW-1185">Reference proteome</keyword>
<protein>
    <submittedName>
        <fullName evidence="1">Uncharacterized protein</fullName>
    </submittedName>
</protein>
<dbReference type="RefSeq" id="WP_071316414.1">
    <property type="nucleotide sequence ID" value="NZ_CP063356.2"/>
</dbReference>
<sequence length="80" mass="9321">MEKQVIPQITITRMQIGEFEVPVPHGLNELLNAAGAWGKPQKEKPSFLKDYHRKVEMRDGRIFTVLTKKRKGLNYDTSYF</sequence>
<gene>
    <name evidence="2" type="ORF">AWH56_005420</name>
    <name evidence="1" type="ORF">AWH56_06810</name>
</gene>
<name>A0A1S2M8I1_9BACI</name>
<proteinExistence type="predicted"/>